<reference evidence="2" key="1">
    <citation type="submission" date="2020-10" db="EMBL/GenBank/DDBJ databases">
        <authorList>
            <person name="Han B."/>
            <person name="Lu T."/>
            <person name="Zhao Q."/>
            <person name="Huang X."/>
            <person name="Zhao Y."/>
        </authorList>
    </citation>
    <scope>NUCLEOTIDE SEQUENCE</scope>
</reference>
<dbReference type="AlphaFoldDB" id="A0A811R9W7"/>
<dbReference type="Proteomes" id="UP000604825">
    <property type="component" value="Unassembled WGS sequence"/>
</dbReference>
<organism evidence="2 3">
    <name type="scientific">Miscanthus lutarioriparius</name>
    <dbReference type="NCBI Taxonomy" id="422564"/>
    <lineage>
        <taxon>Eukaryota</taxon>
        <taxon>Viridiplantae</taxon>
        <taxon>Streptophyta</taxon>
        <taxon>Embryophyta</taxon>
        <taxon>Tracheophyta</taxon>
        <taxon>Spermatophyta</taxon>
        <taxon>Magnoliopsida</taxon>
        <taxon>Liliopsida</taxon>
        <taxon>Poales</taxon>
        <taxon>Poaceae</taxon>
        <taxon>PACMAD clade</taxon>
        <taxon>Panicoideae</taxon>
        <taxon>Andropogonodae</taxon>
        <taxon>Andropogoneae</taxon>
        <taxon>Saccharinae</taxon>
        <taxon>Miscanthus</taxon>
    </lineage>
</organism>
<protein>
    <submittedName>
        <fullName evidence="2">Uncharacterized protein</fullName>
    </submittedName>
</protein>
<sequence length="253" mass="28182">MATAEEKLDALDAQMKSMLLLMETFNRWCPEVDHFSTELTKEIKTLTSRVEALEANNAPSSAPKREEEGRAMGHGAATSPQGNDGGTLILTHPLANGQSSTPNSPIHYHTTPTHNEGRLPKAQFPKFDGSHPKVWKEKAEKYFDMFNVPADVLESQPKHFGKRHYHDCNKYQGKPPQAALPGVLGAPLAEEAKPKWEDKWTTLRAQHRAQGLCMKCGEKWGRNLKGLEGVKDKLSSCHKLKARKLKGLLKKGE</sequence>
<dbReference type="SUPFAM" id="SSF111479">
    <property type="entry name" value="Fzo-like conserved region"/>
    <property type="match status" value="1"/>
</dbReference>
<keyword evidence="3" id="KW-1185">Reference proteome</keyword>
<evidence type="ECO:0000313" key="3">
    <source>
        <dbReference type="Proteomes" id="UP000604825"/>
    </source>
</evidence>
<dbReference type="OrthoDB" id="693624at2759"/>
<gene>
    <name evidence="2" type="ORF">NCGR_LOCUS50126</name>
</gene>
<evidence type="ECO:0000256" key="1">
    <source>
        <dbReference type="SAM" id="MobiDB-lite"/>
    </source>
</evidence>
<accession>A0A811R9W7</accession>
<comment type="caution">
    <text evidence="2">The sequence shown here is derived from an EMBL/GenBank/DDBJ whole genome shotgun (WGS) entry which is preliminary data.</text>
</comment>
<dbReference type="EMBL" id="CAJGYO010000014">
    <property type="protein sequence ID" value="CAD6266821.1"/>
    <property type="molecule type" value="Genomic_DNA"/>
</dbReference>
<feature type="region of interest" description="Disordered" evidence="1">
    <location>
        <begin position="50"/>
        <end position="85"/>
    </location>
</feature>
<evidence type="ECO:0000313" key="2">
    <source>
        <dbReference type="EMBL" id="CAD6266821.1"/>
    </source>
</evidence>
<proteinExistence type="predicted"/>
<name>A0A811R9W7_9POAL</name>